<dbReference type="PANTHER" id="PTHR43427">
    <property type="entry name" value="CHLORIDE CHANNEL PROTEIN CLC-E"/>
    <property type="match status" value="1"/>
</dbReference>
<feature type="transmembrane region" description="Helical" evidence="10">
    <location>
        <begin position="409"/>
        <end position="430"/>
    </location>
</feature>
<dbReference type="PRINTS" id="PR00762">
    <property type="entry name" value="CLCHANNEL"/>
</dbReference>
<dbReference type="SUPFAM" id="SSF54631">
    <property type="entry name" value="CBS-domain pair"/>
    <property type="match status" value="1"/>
</dbReference>
<evidence type="ECO:0000256" key="8">
    <source>
        <dbReference type="ARBA" id="ARBA00023214"/>
    </source>
</evidence>
<feature type="transmembrane region" description="Helical" evidence="10">
    <location>
        <begin position="268"/>
        <end position="289"/>
    </location>
</feature>
<keyword evidence="9" id="KW-0407">Ion channel</keyword>
<protein>
    <submittedName>
        <fullName evidence="11">Chloride channel protein</fullName>
    </submittedName>
</protein>
<evidence type="ECO:0000256" key="6">
    <source>
        <dbReference type="ARBA" id="ARBA00023136"/>
    </source>
</evidence>
<dbReference type="AlphaFoldDB" id="A0A226X6D1"/>
<keyword evidence="8" id="KW-0868">Chloride</keyword>
<dbReference type="InterPro" id="IPR046342">
    <property type="entry name" value="CBS_dom_sf"/>
</dbReference>
<reference evidence="12" key="1">
    <citation type="submission" date="2017-01" db="EMBL/GenBank/DDBJ databases">
        <title>Genome Analysis of Deinococcus marmoris KOPRI26562.</title>
        <authorList>
            <person name="Kim J.H."/>
            <person name="Oh H.-M."/>
        </authorList>
    </citation>
    <scope>NUCLEOTIDE SEQUENCE [LARGE SCALE GENOMIC DNA]</scope>
    <source>
        <strain evidence="12">PAMC 26633</strain>
    </source>
</reference>
<dbReference type="GO" id="GO:0034707">
    <property type="term" value="C:chloride channel complex"/>
    <property type="evidence" value="ECO:0007669"/>
    <property type="project" value="UniProtKB-KW"/>
</dbReference>
<feature type="transmembrane region" description="Helical" evidence="10">
    <location>
        <begin position="310"/>
        <end position="332"/>
    </location>
</feature>
<feature type="transmembrane region" description="Helical" evidence="10">
    <location>
        <begin position="44"/>
        <end position="71"/>
    </location>
</feature>
<dbReference type="Proteomes" id="UP000214720">
    <property type="component" value="Unassembled WGS sequence"/>
</dbReference>
<keyword evidence="3 10" id="KW-0812">Transmembrane</keyword>
<feature type="transmembrane region" description="Helical" evidence="10">
    <location>
        <begin position="91"/>
        <end position="113"/>
    </location>
</feature>
<dbReference type="InterPro" id="IPR001807">
    <property type="entry name" value="ClC"/>
</dbReference>
<evidence type="ECO:0000256" key="5">
    <source>
        <dbReference type="ARBA" id="ARBA00023065"/>
    </source>
</evidence>
<dbReference type="Pfam" id="PF00654">
    <property type="entry name" value="Voltage_CLC"/>
    <property type="match status" value="1"/>
</dbReference>
<dbReference type="InterPro" id="IPR050368">
    <property type="entry name" value="ClC-type_chloride_channel"/>
</dbReference>
<dbReference type="InterPro" id="IPR014743">
    <property type="entry name" value="Cl-channel_core"/>
</dbReference>
<evidence type="ECO:0000313" key="11">
    <source>
        <dbReference type="EMBL" id="OXC78560.1"/>
    </source>
</evidence>
<sequence length="622" mass="65243">MSEHSELDEESLGIDDRHVKVAAVQPSNMNMSNEDSVKPLAVRWLCVLAFVVGIVTGLGAIVFRALIGLVHNVLFLGQFSFTYDTGHFTPAAPWGALVILVPVIGGIGVTWIVTKFAPEAKGHGVPEVMDAIYYKSGAIRPVVALAKSISSALAIGSGAAVGREGPIIQIGSALGSTFGQFIRMTAGQRITLVAAGAGAGIAATFNTPIGGVLFATELMMPEISVNTFLPVAIATGTATFVGRLFFGAAPAFFVPVHLGAIPNEPSSAFTFVLYALLGAITGIAAALLIRSLHWAEDAFERIPNPYLRHGLGMLIVGSMMYALWLTASHYYVEGVGYATIQATLYGQLSGGAFLLLLALCKTIATSVSLGSGSSGGVFSPSLFIGATLGASFSALITAIVPGAPVSAPAFAMVGMGAMVGGGTGAAMTAVAMIFEMTRDYDIVLPMIIAVAFSLGARRMFSRESIYTLKLVRRGHPIPNALHANMFMVRSASSVMETDVLVLDETTLFHDGLTKSDQPVFRHIVVTREREIVGVLRINTGLRRALSQSIASITLGALAQTNFIVVGESDVAFDVITRMWKQRAVMAVVVGHGKGHALPRVLGVIAKEHIADSVASSVKIFPG</sequence>
<evidence type="ECO:0000313" key="12">
    <source>
        <dbReference type="Proteomes" id="UP000214720"/>
    </source>
</evidence>
<evidence type="ECO:0000256" key="4">
    <source>
        <dbReference type="ARBA" id="ARBA00022989"/>
    </source>
</evidence>
<keyword evidence="7" id="KW-0869">Chloride channel</keyword>
<keyword evidence="6 10" id="KW-0472">Membrane</keyword>
<feature type="transmembrane region" description="Helical" evidence="10">
    <location>
        <begin position="352"/>
        <end position="370"/>
    </location>
</feature>
<proteinExistence type="predicted"/>
<evidence type="ECO:0000256" key="3">
    <source>
        <dbReference type="ARBA" id="ARBA00022692"/>
    </source>
</evidence>
<dbReference type="PANTHER" id="PTHR43427:SF6">
    <property type="entry name" value="CHLORIDE CHANNEL PROTEIN CLC-E"/>
    <property type="match status" value="1"/>
</dbReference>
<organism evidence="11 12">
    <name type="scientific">Caballeronia sordidicola</name>
    <name type="common">Burkholderia sordidicola</name>
    <dbReference type="NCBI Taxonomy" id="196367"/>
    <lineage>
        <taxon>Bacteria</taxon>
        <taxon>Pseudomonadati</taxon>
        <taxon>Pseudomonadota</taxon>
        <taxon>Betaproteobacteria</taxon>
        <taxon>Burkholderiales</taxon>
        <taxon>Burkholderiaceae</taxon>
        <taxon>Caballeronia</taxon>
    </lineage>
</organism>
<keyword evidence="5" id="KW-0406">Ion transport</keyword>
<comment type="caution">
    <text evidence="11">The sequence shown here is derived from an EMBL/GenBank/DDBJ whole genome shotgun (WGS) entry which is preliminary data.</text>
</comment>
<dbReference type="Gene3D" id="3.10.580.10">
    <property type="entry name" value="CBS-domain"/>
    <property type="match status" value="1"/>
</dbReference>
<dbReference type="GO" id="GO:0005254">
    <property type="term" value="F:chloride channel activity"/>
    <property type="evidence" value="ECO:0007669"/>
    <property type="project" value="UniProtKB-KW"/>
</dbReference>
<keyword evidence="4 10" id="KW-1133">Transmembrane helix</keyword>
<gene>
    <name evidence="11" type="ORF">BSU04_11245</name>
</gene>
<feature type="transmembrane region" description="Helical" evidence="10">
    <location>
        <begin position="442"/>
        <end position="460"/>
    </location>
</feature>
<comment type="subcellular location">
    <subcellularLocation>
        <location evidence="1">Membrane</location>
        <topology evidence="1">Multi-pass membrane protein</topology>
    </subcellularLocation>
</comment>
<dbReference type="EMBL" id="MTHB01000059">
    <property type="protein sequence ID" value="OXC78560.1"/>
    <property type="molecule type" value="Genomic_DNA"/>
</dbReference>
<name>A0A226X6D1_CABSO</name>
<dbReference type="RefSeq" id="WP_256982448.1">
    <property type="nucleotide sequence ID" value="NZ_MTHB01000059.1"/>
</dbReference>
<evidence type="ECO:0000256" key="7">
    <source>
        <dbReference type="ARBA" id="ARBA00023173"/>
    </source>
</evidence>
<dbReference type="SUPFAM" id="SSF81340">
    <property type="entry name" value="Clc chloride channel"/>
    <property type="match status" value="1"/>
</dbReference>
<evidence type="ECO:0000256" key="9">
    <source>
        <dbReference type="ARBA" id="ARBA00023303"/>
    </source>
</evidence>
<accession>A0A226X6D1</accession>
<evidence type="ECO:0000256" key="2">
    <source>
        <dbReference type="ARBA" id="ARBA00022448"/>
    </source>
</evidence>
<evidence type="ECO:0000256" key="1">
    <source>
        <dbReference type="ARBA" id="ARBA00004141"/>
    </source>
</evidence>
<dbReference type="CDD" id="cd00400">
    <property type="entry name" value="Voltage_gated_ClC"/>
    <property type="match status" value="1"/>
</dbReference>
<dbReference type="Gene3D" id="1.10.3080.10">
    <property type="entry name" value="Clc chloride channel"/>
    <property type="match status" value="1"/>
</dbReference>
<keyword evidence="2" id="KW-0813">Transport</keyword>
<feature type="transmembrane region" description="Helical" evidence="10">
    <location>
        <begin position="382"/>
        <end position="403"/>
    </location>
</feature>
<evidence type="ECO:0000256" key="10">
    <source>
        <dbReference type="SAM" id="Phobius"/>
    </source>
</evidence>